<proteinExistence type="predicted"/>
<evidence type="ECO:0000313" key="1">
    <source>
        <dbReference type="EMBL" id="KAL0483642.1"/>
    </source>
</evidence>
<organism evidence="1 2">
    <name type="scientific">Acrasis kona</name>
    <dbReference type="NCBI Taxonomy" id="1008807"/>
    <lineage>
        <taxon>Eukaryota</taxon>
        <taxon>Discoba</taxon>
        <taxon>Heterolobosea</taxon>
        <taxon>Tetramitia</taxon>
        <taxon>Eutetramitia</taxon>
        <taxon>Acrasidae</taxon>
        <taxon>Acrasis</taxon>
    </lineage>
</organism>
<dbReference type="AlphaFoldDB" id="A0AAW2Z2Z6"/>
<reference evidence="1 2" key="1">
    <citation type="submission" date="2024-03" db="EMBL/GenBank/DDBJ databases">
        <title>The Acrasis kona genome and developmental transcriptomes reveal deep origins of eukaryotic multicellular pathways.</title>
        <authorList>
            <person name="Sheikh S."/>
            <person name="Fu C.-J."/>
            <person name="Brown M.W."/>
            <person name="Baldauf S.L."/>
        </authorList>
    </citation>
    <scope>NUCLEOTIDE SEQUENCE [LARGE SCALE GENOMIC DNA]</scope>
    <source>
        <strain evidence="1 2">ATCC MYA-3509</strain>
    </source>
</reference>
<evidence type="ECO:0008006" key="3">
    <source>
        <dbReference type="Google" id="ProtNLM"/>
    </source>
</evidence>
<comment type="caution">
    <text evidence="1">The sequence shown here is derived from an EMBL/GenBank/DDBJ whole genome shotgun (WGS) entry which is preliminary data.</text>
</comment>
<dbReference type="Proteomes" id="UP001431209">
    <property type="component" value="Unassembled WGS sequence"/>
</dbReference>
<name>A0AAW2Z2Z6_9EUKA</name>
<protein>
    <recommendedName>
        <fullName evidence="3">F-box domain-containing protein</fullName>
    </recommendedName>
</protein>
<sequence>MNTLYEPTPDVIWIKKDDDIVPVSVVSRSPKLVLSSMINDDSSMYAMNGTVPIPREVLLHVFSFMQVEDLLLPEIMLSSKFMYNTLTSSDGVEFIQNTFHKYKQANDYIRASLLLLSIARYYYNPSCLFVSINLRHRRMCKIWVDLGNYVPVRSRVDIGPPCQTKCLEELKNELCRFYKNPKLTIPTDIVLSWCVHDGEIGDAVLQVSSLCPEISCILGFAKLLTINEIVNLLKVRDPKEYTRVSPLDYKSPLYLLPISDYVANKELCIDIETGVVYLSSGWNLFAKADNLLEYYYTLLDIPLIPKNQINELPQIL</sequence>
<dbReference type="EMBL" id="JAOPGA020000972">
    <property type="protein sequence ID" value="KAL0483642.1"/>
    <property type="molecule type" value="Genomic_DNA"/>
</dbReference>
<evidence type="ECO:0000313" key="2">
    <source>
        <dbReference type="Proteomes" id="UP001431209"/>
    </source>
</evidence>
<keyword evidence="2" id="KW-1185">Reference proteome</keyword>
<accession>A0AAW2Z2Z6</accession>
<gene>
    <name evidence="1" type="ORF">AKO1_011493</name>
</gene>